<feature type="coiled-coil region" evidence="7">
    <location>
        <begin position="381"/>
        <end position="408"/>
    </location>
</feature>
<keyword evidence="4" id="KW-0493">Microtubule</keyword>
<feature type="non-terminal residue" evidence="11">
    <location>
        <position position="1"/>
    </location>
</feature>
<keyword evidence="6" id="KW-0206">Cytoskeleton</keyword>
<feature type="domain" description="Cep57 centrosome microtubule-binding" evidence="9">
    <location>
        <begin position="344"/>
        <end position="415"/>
    </location>
</feature>
<dbReference type="Proteomes" id="UP001166052">
    <property type="component" value="Unassembled WGS sequence"/>
</dbReference>
<dbReference type="Pfam" id="PF14073">
    <property type="entry name" value="Cep57_CLD"/>
    <property type="match status" value="1"/>
</dbReference>
<reference evidence="11" key="1">
    <citation type="journal article" date="2021" name="Cell">
        <title>Tracing the genetic footprints of vertebrate landing in non-teleost ray-finned fishes.</title>
        <authorList>
            <person name="Bi X."/>
            <person name="Wang K."/>
            <person name="Yang L."/>
            <person name="Pan H."/>
            <person name="Jiang H."/>
            <person name="Wei Q."/>
            <person name="Fang M."/>
            <person name="Yu H."/>
            <person name="Zhu C."/>
            <person name="Cai Y."/>
            <person name="He Y."/>
            <person name="Gan X."/>
            <person name="Zeng H."/>
            <person name="Yu D."/>
            <person name="Zhu Y."/>
            <person name="Jiang H."/>
            <person name="Qiu Q."/>
            <person name="Yang H."/>
            <person name="Zhang Y.E."/>
            <person name="Wang W."/>
            <person name="Zhu M."/>
            <person name="He S."/>
            <person name="Zhang G."/>
        </authorList>
    </citation>
    <scope>NUCLEOTIDE SEQUENCE</scope>
    <source>
        <strain evidence="11">Bchr_001</strain>
    </source>
</reference>
<evidence type="ECO:0000256" key="2">
    <source>
        <dbReference type="ARBA" id="ARBA00008179"/>
    </source>
</evidence>
<feature type="compositionally biased region" description="Basic residues" evidence="8">
    <location>
        <begin position="253"/>
        <end position="263"/>
    </location>
</feature>
<evidence type="ECO:0000256" key="1">
    <source>
        <dbReference type="ARBA" id="ARBA00004300"/>
    </source>
</evidence>
<dbReference type="InterPro" id="IPR025913">
    <property type="entry name" value="Cep57_CLD"/>
</dbReference>
<keyword evidence="12" id="KW-1185">Reference proteome</keyword>
<comment type="caution">
    <text evidence="11">The sequence shown here is derived from an EMBL/GenBank/DDBJ whole genome shotgun (WGS) entry which is preliminary data.</text>
</comment>
<feature type="coiled-coil region" evidence="7">
    <location>
        <begin position="65"/>
        <end position="152"/>
    </location>
</feature>
<evidence type="ECO:0000256" key="3">
    <source>
        <dbReference type="ARBA" id="ARBA00022490"/>
    </source>
</evidence>
<organism evidence="11 12">
    <name type="scientific">Polypterus senegalus</name>
    <name type="common">Senegal bichir</name>
    <dbReference type="NCBI Taxonomy" id="55291"/>
    <lineage>
        <taxon>Eukaryota</taxon>
        <taxon>Metazoa</taxon>
        <taxon>Chordata</taxon>
        <taxon>Craniata</taxon>
        <taxon>Vertebrata</taxon>
        <taxon>Euteleostomi</taxon>
        <taxon>Actinopterygii</taxon>
        <taxon>Polypteriformes</taxon>
        <taxon>Polypteridae</taxon>
        <taxon>Polypterus</taxon>
    </lineage>
</organism>
<evidence type="ECO:0000256" key="6">
    <source>
        <dbReference type="ARBA" id="ARBA00023212"/>
    </source>
</evidence>
<accession>A0ABS2YTK7</accession>
<protein>
    <submittedName>
        <fullName evidence="11">CEP57 protein</fullName>
    </submittedName>
</protein>
<proteinExistence type="inferred from homology"/>
<dbReference type="InterPro" id="IPR051756">
    <property type="entry name" value="Centrosomal_MT-associated"/>
</dbReference>
<evidence type="ECO:0000313" key="11">
    <source>
        <dbReference type="EMBL" id="MBN3289616.1"/>
    </source>
</evidence>
<keyword evidence="3" id="KW-0963">Cytoplasm</keyword>
<feature type="domain" description="Cep57 centrosome localisation" evidence="10">
    <location>
        <begin position="67"/>
        <end position="244"/>
    </location>
</feature>
<evidence type="ECO:0000313" key="12">
    <source>
        <dbReference type="Proteomes" id="UP001166052"/>
    </source>
</evidence>
<evidence type="ECO:0000256" key="7">
    <source>
        <dbReference type="SAM" id="Coils"/>
    </source>
</evidence>
<feature type="non-terminal residue" evidence="11">
    <location>
        <position position="491"/>
    </location>
</feature>
<evidence type="ECO:0000259" key="9">
    <source>
        <dbReference type="Pfam" id="PF06657"/>
    </source>
</evidence>
<feature type="region of interest" description="Disordered" evidence="8">
    <location>
        <begin position="328"/>
        <end position="350"/>
    </location>
</feature>
<feature type="region of interest" description="Disordered" evidence="8">
    <location>
        <begin position="444"/>
        <end position="463"/>
    </location>
</feature>
<keyword evidence="5 7" id="KW-0175">Coiled coil</keyword>
<sequence>MATAVASFSKGTPRDNLLRNTVGPERIDCLSEHSCIDYPTSRPFLNSDLRIEPGRPVNAYPLGSRTAILTALKNLQEKIHCLEQERMQAQENLQRLSRETLEYKKVHDHEQEHRDDKKSQIAKQNAELSLQLKEAESRCSLLEKQLEYMRKMVHNAEADRTSLLMRQMSLEREKSANHSDVQSKLEKLDILEREYCKLTATQRLAESKIRDLEQKLYDEEHHRKLLQDKAVQLQTGLEANRILLQSISPPPPKTKKTKKKKNTIQKSPHLLNSHTQQHYRFSLRDVPFVAGKSTSASHSVRANVQNVLHLMKHHSRVLCNERVLSDRPLTRRPTFPSGMRDSDTSSSSSSCEELSGLLLELQDEFGHMSLEHHDLAKQIQAASSEQMRQDLERDLESLVKRMESKGDQIAKVHRHQQQLAKLKAASRKQTKLAQDCMETKVAKCSKRSSSRERGRATRAKSCTRGNESLRLLRDMQTLQNSLRKDDVCWDY</sequence>
<evidence type="ECO:0000259" key="10">
    <source>
        <dbReference type="Pfam" id="PF14073"/>
    </source>
</evidence>
<name>A0ABS2YTK7_POLSE</name>
<comment type="subcellular location">
    <subcellularLocation>
        <location evidence="1">Cytoplasm</location>
        <location evidence="1">Cytoskeleton</location>
        <location evidence="1">Microtubule organizing center</location>
        <location evidence="1">Centrosome</location>
    </subcellularLocation>
</comment>
<dbReference type="Pfam" id="PF06657">
    <property type="entry name" value="Cep57_MT_bd"/>
    <property type="match status" value="1"/>
</dbReference>
<dbReference type="PANTHER" id="PTHR19336:SF11">
    <property type="entry name" value="CENTROSOMAL PROTEIN OF 57 KDA"/>
    <property type="match status" value="1"/>
</dbReference>
<dbReference type="RefSeq" id="XP_039600007.1">
    <property type="nucleotide sequence ID" value="XM_039744073.1"/>
</dbReference>
<feature type="region of interest" description="Disordered" evidence="8">
    <location>
        <begin position="246"/>
        <end position="266"/>
    </location>
</feature>
<dbReference type="InterPro" id="IPR024957">
    <property type="entry name" value="Cep57_MT-bd_dom"/>
</dbReference>
<comment type="similarity">
    <text evidence="2">Belongs to the translokin family.</text>
</comment>
<dbReference type="EMBL" id="JAAWVN010003808">
    <property type="protein sequence ID" value="MBN3289616.1"/>
    <property type="molecule type" value="Genomic_DNA"/>
</dbReference>
<evidence type="ECO:0000256" key="5">
    <source>
        <dbReference type="ARBA" id="ARBA00023054"/>
    </source>
</evidence>
<evidence type="ECO:0000256" key="8">
    <source>
        <dbReference type="SAM" id="MobiDB-lite"/>
    </source>
</evidence>
<dbReference type="Gene3D" id="1.20.58.90">
    <property type="match status" value="1"/>
</dbReference>
<evidence type="ECO:0000256" key="4">
    <source>
        <dbReference type="ARBA" id="ARBA00022701"/>
    </source>
</evidence>
<dbReference type="GeneID" id="120523098"/>
<gene>
    <name evidence="11" type="primary">Cep57</name>
    <name evidence="11" type="ORF">GTO92_0015548</name>
</gene>
<dbReference type="PANTHER" id="PTHR19336">
    <property type="entry name" value="UNCHARACTERIZED DUF1167"/>
    <property type="match status" value="1"/>
</dbReference>